<feature type="domain" description="CWH43-like N-terminal" evidence="3">
    <location>
        <begin position="24"/>
        <end position="229"/>
    </location>
</feature>
<keyword evidence="2" id="KW-1133">Transmembrane helix</keyword>
<keyword evidence="2" id="KW-0472">Membrane</keyword>
<organism evidence="7 8">
    <name type="scientific">Rickenella mellea</name>
    <dbReference type="NCBI Taxonomy" id="50990"/>
    <lineage>
        <taxon>Eukaryota</taxon>
        <taxon>Fungi</taxon>
        <taxon>Dikarya</taxon>
        <taxon>Basidiomycota</taxon>
        <taxon>Agaricomycotina</taxon>
        <taxon>Agaricomycetes</taxon>
        <taxon>Hymenochaetales</taxon>
        <taxon>Rickenellaceae</taxon>
        <taxon>Rickenella</taxon>
    </lineage>
</organism>
<feature type="region of interest" description="Disordered" evidence="1">
    <location>
        <begin position="476"/>
        <end position="498"/>
    </location>
</feature>
<dbReference type="Pfam" id="PF23022">
    <property type="entry name" value="6TM_1st_PGAP2IP"/>
    <property type="match status" value="1"/>
</dbReference>
<dbReference type="GO" id="GO:0005783">
    <property type="term" value="C:endoplasmic reticulum"/>
    <property type="evidence" value="ECO:0007669"/>
    <property type="project" value="TreeGrafter"/>
</dbReference>
<evidence type="ECO:0008006" key="9">
    <source>
        <dbReference type="Google" id="ProtNLM"/>
    </source>
</evidence>
<feature type="domain" description="PGAP2IP C-terminal nuclease-like" evidence="6">
    <location>
        <begin position="734"/>
        <end position="990"/>
    </location>
</feature>
<dbReference type="InterPro" id="IPR036691">
    <property type="entry name" value="Endo/exonu/phosph_ase_sf"/>
</dbReference>
<feature type="transmembrane region" description="Helical" evidence="2">
    <location>
        <begin position="309"/>
        <end position="329"/>
    </location>
</feature>
<dbReference type="InterPro" id="IPR051916">
    <property type="entry name" value="GPI-anchor_lipid_remodeler"/>
</dbReference>
<dbReference type="InterPro" id="IPR053911">
    <property type="entry name" value="PGAP2IP_TM_2nd"/>
</dbReference>
<feature type="transmembrane region" description="Helical" evidence="2">
    <location>
        <begin position="81"/>
        <end position="99"/>
    </location>
</feature>
<dbReference type="SUPFAM" id="SSF56219">
    <property type="entry name" value="DNase I-like"/>
    <property type="match status" value="1"/>
</dbReference>
<proteinExistence type="predicted"/>
<feature type="transmembrane region" description="Helical" evidence="2">
    <location>
        <begin position="574"/>
        <end position="592"/>
    </location>
</feature>
<evidence type="ECO:0000256" key="2">
    <source>
        <dbReference type="SAM" id="Phobius"/>
    </source>
</evidence>
<dbReference type="Gene3D" id="3.60.10.10">
    <property type="entry name" value="Endonuclease/exonuclease/phosphatase"/>
    <property type="match status" value="1"/>
</dbReference>
<feature type="transmembrane region" description="Helical" evidence="2">
    <location>
        <begin position="702"/>
        <end position="721"/>
    </location>
</feature>
<evidence type="ECO:0000313" key="7">
    <source>
        <dbReference type="EMBL" id="TDL25465.1"/>
    </source>
</evidence>
<dbReference type="EMBL" id="ML170163">
    <property type="protein sequence ID" value="TDL25465.1"/>
    <property type="molecule type" value="Genomic_DNA"/>
</dbReference>
<feature type="transmembrane region" description="Helical" evidence="2">
    <location>
        <begin position="31"/>
        <end position="49"/>
    </location>
</feature>
<dbReference type="VEuPathDB" id="FungiDB:BD410DRAFT_836977"/>
<dbReference type="InterPro" id="IPR019402">
    <property type="entry name" value="CWH43_N"/>
</dbReference>
<dbReference type="Proteomes" id="UP000294933">
    <property type="component" value="Unassembled WGS sequence"/>
</dbReference>
<dbReference type="OrthoDB" id="68581at2759"/>
<gene>
    <name evidence="7" type="ORF">BD410DRAFT_836977</name>
</gene>
<feature type="transmembrane region" description="Helical" evidence="2">
    <location>
        <begin position="505"/>
        <end position="533"/>
    </location>
</feature>
<dbReference type="GO" id="GO:0031505">
    <property type="term" value="P:fungal-type cell wall organization"/>
    <property type="evidence" value="ECO:0007669"/>
    <property type="project" value="TreeGrafter"/>
</dbReference>
<feature type="transmembrane region" description="Helical" evidence="2">
    <location>
        <begin position="598"/>
        <end position="618"/>
    </location>
</feature>
<feature type="domain" description="PGAP2IP second transmembrane" evidence="4">
    <location>
        <begin position="503"/>
        <end position="684"/>
    </location>
</feature>
<feature type="transmembrane region" description="Helical" evidence="2">
    <location>
        <begin position="143"/>
        <end position="160"/>
    </location>
</feature>
<evidence type="ECO:0000313" key="8">
    <source>
        <dbReference type="Proteomes" id="UP000294933"/>
    </source>
</evidence>
<evidence type="ECO:0000256" key="1">
    <source>
        <dbReference type="SAM" id="MobiDB-lite"/>
    </source>
</evidence>
<evidence type="ECO:0000259" key="3">
    <source>
        <dbReference type="Pfam" id="PF10277"/>
    </source>
</evidence>
<feature type="transmembrane region" description="Helical" evidence="2">
    <location>
        <begin position="172"/>
        <end position="191"/>
    </location>
</feature>
<dbReference type="Pfam" id="PF23021">
    <property type="entry name" value="6TM_2nd_PGAP2IP"/>
    <property type="match status" value="1"/>
</dbReference>
<dbReference type="STRING" id="50990.A0A4Y7QDK2"/>
<keyword evidence="8" id="KW-1185">Reference proteome</keyword>
<dbReference type="GO" id="GO:0006506">
    <property type="term" value="P:GPI anchor biosynthetic process"/>
    <property type="evidence" value="ECO:0007669"/>
    <property type="project" value="TreeGrafter"/>
</dbReference>
<dbReference type="Pfam" id="PF23226">
    <property type="entry name" value="Exo_endo_phos_PGAP2IP"/>
    <property type="match status" value="1"/>
</dbReference>
<dbReference type="AlphaFoldDB" id="A0A4Y7QDK2"/>
<feature type="domain" description="PGAP2IP first transmembrane" evidence="5">
    <location>
        <begin position="312"/>
        <end position="467"/>
    </location>
</feature>
<dbReference type="PANTHER" id="PTHR14859:SF1">
    <property type="entry name" value="PGAP2-INTERACTING PROTEIN"/>
    <property type="match status" value="1"/>
</dbReference>
<feature type="transmembrane region" description="Helical" evidence="2">
    <location>
        <begin position="545"/>
        <end position="567"/>
    </location>
</feature>
<accession>A0A4Y7QDK2</accession>
<feature type="transmembrane region" description="Helical" evidence="2">
    <location>
        <begin position="335"/>
        <end position="353"/>
    </location>
</feature>
<name>A0A4Y7QDK2_9AGAM</name>
<keyword evidence="2" id="KW-0812">Transmembrane</keyword>
<dbReference type="GO" id="GO:0016020">
    <property type="term" value="C:membrane"/>
    <property type="evidence" value="ECO:0007669"/>
    <property type="project" value="GOC"/>
</dbReference>
<dbReference type="Pfam" id="PF10277">
    <property type="entry name" value="Frag1"/>
    <property type="match status" value="1"/>
</dbReference>
<sequence>MSGLQPQTPQVAGRNRPVTIRASTVAKVHTFLALLAFLSALVVGCLFHYRKIVKNGVAGYPQEWFPSVSAAIGDWYPERSVFQILIALTSGPRFMLVYFQYYLTRSPTKTVPWVVFVSGLIRTVSCGGWVYITSNDDHDAHDVLMITYILFNIPWMFGSIGSRTITAKAQTLRKAIALYFFASIAPMGYFFVQHKVHKVPGAYTHYAFFEWGLIIADILFDSVNVLEFSASNLQITLSVDLPAGAGDVHDTAKPVTVDAKGSIESDPVTSNVVKASPEVRNSASHTALKLWKDLSGSFRPVMSFSADVYLAYMFWSILTSLAPALFYFSVWELGIAGHELALLSVLSPVLLYVQEFDAWAKTPSGRTTLHALSLTGLLAYKLNLPLCRLIVVAFANATLCIVKAVDWSDIREQTMEYQSILLGLGLILSSLSKHANHGNNPVWPFLNEMSGGYNKTGITLAVLAILELSDRNFNNTSTNRKDASSTASKQHSSNPQMHTTGLRSLCSALSFGSLMFSLHCLLSDSSTLITWSWTGYPIRGPVPHLHGALTIIAQAVGIFLPLTLVWTTSSKNPILLHPAWFACGCLCTFVTYSCKDWLGYFGGLGLAIFLMSISPYILLHAATSGKTAKVFFVSWLVTVLLYLANVWTVAYAFVPGGVYLRERSDLVLMAQILMLAPSFAWPKSALSSINSLRIESSTRTHASSLLALISVCSMLVTMFRMPMTTPLPYNAGPRIINAGVWTLHFGIDNQGRDSQRRVRDLIMDMKLDVVGLLETDLNVSFSMAVLIWDLWFASQRIVFGNRDLTRVAIEELGYFVDIGPGPNQHTWGAVLLSKFPIIRSTHHLLPSPHGELAPAISAVLDVWGTEVMVVVAHNGQEEDPLDRELQSKELARIMAEWYPNPVIFLGYVVTKPHALRPSPYEILTKDGRVHDIDSLDYDRWCEYIFYRGLYRTSYGRISRSTITDTELQFGQFVVPRHGHSVIDDSDDARYLRARKEELPTSHWFPMEYYGTEDKPGKNGHYYHVFFTPLYYRLPEGAAV</sequence>
<dbReference type="InterPro" id="IPR053912">
    <property type="entry name" value="PGAP2IP_TM_1nd"/>
</dbReference>
<feature type="transmembrane region" description="Helical" evidence="2">
    <location>
        <begin position="630"/>
        <end position="654"/>
    </location>
</feature>
<evidence type="ECO:0000259" key="4">
    <source>
        <dbReference type="Pfam" id="PF23021"/>
    </source>
</evidence>
<reference evidence="7 8" key="1">
    <citation type="submission" date="2018-06" db="EMBL/GenBank/DDBJ databases">
        <title>A transcriptomic atlas of mushroom development highlights an independent origin of complex multicellularity.</title>
        <authorList>
            <consortium name="DOE Joint Genome Institute"/>
            <person name="Krizsan K."/>
            <person name="Almasi E."/>
            <person name="Merenyi Z."/>
            <person name="Sahu N."/>
            <person name="Viragh M."/>
            <person name="Koszo T."/>
            <person name="Mondo S."/>
            <person name="Kiss B."/>
            <person name="Balint B."/>
            <person name="Kues U."/>
            <person name="Barry K."/>
            <person name="Hegedus J.C."/>
            <person name="Henrissat B."/>
            <person name="Johnson J."/>
            <person name="Lipzen A."/>
            <person name="Ohm R."/>
            <person name="Nagy I."/>
            <person name="Pangilinan J."/>
            <person name="Yan J."/>
            <person name="Xiong Y."/>
            <person name="Grigoriev I.V."/>
            <person name="Hibbett D.S."/>
            <person name="Nagy L.G."/>
        </authorList>
    </citation>
    <scope>NUCLEOTIDE SEQUENCE [LARGE SCALE GENOMIC DNA]</scope>
    <source>
        <strain evidence="7 8">SZMC22713</strain>
    </source>
</reference>
<feature type="transmembrane region" description="Helical" evidence="2">
    <location>
        <begin position="111"/>
        <end position="131"/>
    </location>
</feature>
<feature type="transmembrane region" description="Helical" evidence="2">
    <location>
        <begin position="203"/>
        <end position="220"/>
    </location>
</feature>
<dbReference type="PANTHER" id="PTHR14859">
    <property type="entry name" value="CALCOFLUOR WHITE HYPERSENSITIVE PROTEIN PRECURSOR"/>
    <property type="match status" value="1"/>
</dbReference>
<feature type="transmembrane region" description="Helical" evidence="2">
    <location>
        <begin position="666"/>
        <end position="682"/>
    </location>
</feature>
<evidence type="ECO:0000259" key="5">
    <source>
        <dbReference type="Pfam" id="PF23022"/>
    </source>
</evidence>
<protein>
    <recommendedName>
        <fullName evidence="9">Calcofluor white hypersensitive protein</fullName>
    </recommendedName>
</protein>
<evidence type="ECO:0000259" key="6">
    <source>
        <dbReference type="Pfam" id="PF23226"/>
    </source>
</evidence>
<dbReference type="InterPro" id="IPR057315">
    <property type="entry name" value="Exo_endo_phos_PGAP2IP_C"/>
</dbReference>